<feature type="transmembrane region" description="Helical" evidence="2">
    <location>
        <begin position="143"/>
        <end position="160"/>
    </location>
</feature>
<feature type="transmembrane region" description="Helical" evidence="2">
    <location>
        <begin position="230"/>
        <end position="252"/>
    </location>
</feature>
<name>A0A6B3NI09_9CYAN</name>
<dbReference type="AlphaFoldDB" id="A0A6B3NI09"/>
<reference evidence="4" key="1">
    <citation type="submission" date="2019-11" db="EMBL/GenBank/DDBJ databases">
        <title>Genomic insights into an expanded diversity of filamentous marine cyanobacteria reveals the extraordinary biosynthetic potential of Moorea and Okeania.</title>
        <authorList>
            <person name="Ferreira Leao T."/>
            <person name="Wang M."/>
            <person name="Moss N."/>
            <person name="Da Silva R."/>
            <person name="Sanders J."/>
            <person name="Nurk S."/>
            <person name="Gurevich A."/>
            <person name="Humphrey G."/>
            <person name="Reher R."/>
            <person name="Zhu Q."/>
            <person name="Belda-Ferre P."/>
            <person name="Glukhov E."/>
            <person name="Rex R."/>
            <person name="Dorrestein P.C."/>
            <person name="Knight R."/>
            <person name="Pevzner P."/>
            <person name="Gerwick W.H."/>
            <person name="Gerwick L."/>
        </authorList>
    </citation>
    <scope>NUCLEOTIDE SEQUENCE</scope>
    <source>
        <strain evidence="4">SIO1C4</strain>
    </source>
</reference>
<evidence type="ECO:0000256" key="1">
    <source>
        <dbReference type="ARBA" id="ARBA00007362"/>
    </source>
</evidence>
<feature type="domain" description="EamA" evidence="3">
    <location>
        <begin position="46"/>
        <end position="159"/>
    </location>
</feature>
<keyword evidence="2" id="KW-0812">Transmembrane</keyword>
<dbReference type="GO" id="GO:0016020">
    <property type="term" value="C:membrane"/>
    <property type="evidence" value="ECO:0007669"/>
    <property type="project" value="InterPro"/>
</dbReference>
<evidence type="ECO:0000259" key="3">
    <source>
        <dbReference type="Pfam" id="PF00892"/>
    </source>
</evidence>
<proteinExistence type="inferred from homology"/>
<dbReference type="Gene3D" id="1.10.3730.20">
    <property type="match status" value="1"/>
</dbReference>
<keyword evidence="2" id="KW-1133">Transmembrane helix</keyword>
<evidence type="ECO:0000313" key="4">
    <source>
        <dbReference type="EMBL" id="NER29281.1"/>
    </source>
</evidence>
<dbReference type="InterPro" id="IPR037185">
    <property type="entry name" value="EmrE-like"/>
</dbReference>
<evidence type="ECO:0000256" key="2">
    <source>
        <dbReference type="SAM" id="Phobius"/>
    </source>
</evidence>
<feature type="transmembrane region" description="Helical" evidence="2">
    <location>
        <begin position="290"/>
        <end position="307"/>
    </location>
</feature>
<feature type="transmembrane region" description="Helical" evidence="2">
    <location>
        <begin position="88"/>
        <end position="110"/>
    </location>
</feature>
<dbReference type="EMBL" id="JAAHFQ010000341">
    <property type="protein sequence ID" value="NER29281.1"/>
    <property type="molecule type" value="Genomic_DNA"/>
</dbReference>
<accession>A0A6B3NI09</accession>
<feature type="transmembrane region" description="Helical" evidence="2">
    <location>
        <begin position="116"/>
        <end position="136"/>
    </location>
</feature>
<dbReference type="InterPro" id="IPR000620">
    <property type="entry name" value="EamA_dom"/>
</dbReference>
<comment type="caution">
    <text evidence="4">The sequence shown here is derived from an EMBL/GenBank/DDBJ whole genome shotgun (WGS) entry which is preliminary data.</text>
</comment>
<sequence>MLGFFIVLLSSLLFCFQNVIVRVLFNEYTILGIFQTGGFVTPNLQNSFLLLFMRMVLVVPLMSLLVPKLYPPTWKDIRKLSNSETRQLLLQALAGGLLMFLYLVLLYISVGLIPTGIALTLFFTYPVFTALFSWGLFGNRPTLFRWSVMVLILLGIYLSLPNTQISADNQTLIGVIAGVASGVTYALYTVNAQKSFEKMHPVPFTWISFTTTLVLSVVSFLIWNVHDLELAWAALWIGSLFSALFTFAGHLINNFGIRLIGAATVSMISASNPALTVILAWLVIQETLNSLQLFGVVLVVLSVGLLGRESSLSRQA</sequence>
<dbReference type="Pfam" id="PF00892">
    <property type="entry name" value="EamA"/>
    <property type="match status" value="2"/>
</dbReference>
<comment type="similarity">
    <text evidence="1">Belongs to the EamA transporter family.</text>
</comment>
<feature type="transmembrane region" description="Helical" evidence="2">
    <location>
        <begin position="202"/>
        <end position="224"/>
    </location>
</feature>
<organism evidence="4">
    <name type="scientific">Symploca sp. SIO1C4</name>
    <dbReference type="NCBI Taxonomy" id="2607765"/>
    <lineage>
        <taxon>Bacteria</taxon>
        <taxon>Bacillati</taxon>
        <taxon>Cyanobacteriota</taxon>
        <taxon>Cyanophyceae</taxon>
        <taxon>Coleofasciculales</taxon>
        <taxon>Coleofasciculaceae</taxon>
        <taxon>Symploca</taxon>
    </lineage>
</organism>
<protein>
    <submittedName>
        <fullName evidence="4">EamA family transporter</fullName>
    </submittedName>
</protein>
<feature type="domain" description="EamA" evidence="3">
    <location>
        <begin position="173"/>
        <end position="306"/>
    </location>
</feature>
<dbReference type="PANTHER" id="PTHR22911:SF137">
    <property type="entry name" value="SOLUTE CARRIER FAMILY 35 MEMBER G2-RELATED"/>
    <property type="match status" value="1"/>
</dbReference>
<dbReference type="PANTHER" id="PTHR22911">
    <property type="entry name" value="ACYL-MALONYL CONDENSING ENZYME-RELATED"/>
    <property type="match status" value="1"/>
</dbReference>
<keyword evidence="2" id="KW-0472">Membrane</keyword>
<dbReference type="SUPFAM" id="SSF103481">
    <property type="entry name" value="Multidrug resistance efflux transporter EmrE"/>
    <property type="match status" value="2"/>
</dbReference>
<feature type="transmembrane region" description="Helical" evidence="2">
    <location>
        <begin position="48"/>
        <end position="67"/>
    </location>
</feature>
<gene>
    <name evidence="4" type="ORF">F6J89_17065</name>
</gene>
<feature type="transmembrane region" description="Helical" evidence="2">
    <location>
        <begin position="259"/>
        <end position="284"/>
    </location>
</feature>
<feature type="transmembrane region" description="Helical" evidence="2">
    <location>
        <begin position="172"/>
        <end position="190"/>
    </location>
</feature>